<name>A0A3S8U2W6_9RHOB</name>
<feature type="chain" id="PRO_5019253027" evidence="1">
    <location>
        <begin position="20"/>
        <end position="145"/>
    </location>
</feature>
<evidence type="ECO:0000256" key="1">
    <source>
        <dbReference type="SAM" id="SignalP"/>
    </source>
</evidence>
<dbReference type="OrthoDB" id="7873588at2"/>
<accession>A0A3S8U2W6</accession>
<dbReference type="KEGG" id="taw:EI545_03390"/>
<dbReference type="EMBL" id="CP034328">
    <property type="protein sequence ID" value="AZL57964.1"/>
    <property type="molecule type" value="Genomic_DNA"/>
</dbReference>
<reference evidence="2 3" key="1">
    <citation type="submission" date="2018-12" db="EMBL/GenBank/DDBJ databases">
        <title>Complete genome sequencing of Tabrizicola sp. K13M18.</title>
        <authorList>
            <person name="Bae J.-W."/>
        </authorList>
    </citation>
    <scope>NUCLEOTIDE SEQUENCE [LARGE SCALE GENOMIC DNA]</scope>
    <source>
        <strain evidence="2 3">K13M18</strain>
    </source>
</reference>
<evidence type="ECO:0000313" key="2">
    <source>
        <dbReference type="EMBL" id="AZL57964.1"/>
    </source>
</evidence>
<proteinExistence type="predicted"/>
<evidence type="ECO:0000313" key="3">
    <source>
        <dbReference type="Proteomes" id="UP000282002"/>
    </source>
</evidence>
<feature type="signal peptide" evidence="1">
    <location>
        <begin position="1"/>
        <end position="19"/>
    </location>
</feature>
<organism evidence="2 3">
    <name type="scientific">Tabrizicola piscis</name>
    <dbReference type="NCBI Taxonomy" id="2494374"/>
    <lineage>
        <taxon>Bacteria</taxon>
        <taxon>Pseudomonadati</taxon>
        <taxon>Pseudomonadota</taxon>
        <taxon>Alphaproteobacteria</taxon>
        <taxon>Rhodobacterales</taxon>
        <taxon>Paracoccaceae</taxon>
        <taxon>Tabrizicola</taxon>
    </lineage>
</organism>
<keyword evidence="1" id="KW-0732">Signal</keyword>
<sequence length="145" mass="15470">MKSFLSAAFLACLTAPLAAQELAPLPDEAPLYDAVMANISGQVPEGRFIDSISRWQADVVGDTTPDQIVQAVVGYDGGNGYDFWHWIFIGAEGGFAGMFPIQLNGGAVTAVRLDGEVLAFTLSTYLPSDARCCPTGVEVIRMPLR</sequence>
<keyword evidence="3" id="KW-1185">Reference proteome</keyword>
<dbReference type="Proteomes" id="UP000282002">
    <property type="component" value="Chromosome"/>
</dbReference>
<dbReference type="AlphaFoldDB" id="A0A3S8U2W6"/>
<protein>
    <submittedName>
        <fullName evidence="2">Uncharacterized protein</fullName>
    </submittedName>
</protein>
<dbReference type="RefSeq" id="WP_125324165.1">
    <property type="nucleotide sequence ID" value="NZ_CP034328.1"/>
</dbReference>
<gene>
    <name evidence="2" type="ORF">EI545_03390</name>
</gene>